<dbReference type="CDD" id="cd18580">
    <property type="entry name" value="ABC_6TM_ABCC_D2"/>
    <property type="match status" value="1"/>
</dbReference>
<evidence type="ECO:0000313" key="13">
    <source>
        <dbReference type="Proteomes" id="UP001159405"/>
    </source>
</evidence>
<feature type="transmembrane region" description="Helical" evidence="9">
    <location>
        <begin position="782"/>
        <end position="808"/>
    </location>
</feature>
<dbReference type="InterPro" id="IPR036640">
    <property type="entry name" value="ABC1_TM_sf"/>
</dbReference>
<dbReference type="InterPro" id="IPR044746">
    <property type="entry name" value="ABCC_6TM_D1"/>
</dbReference>
<dbReference type="Gene3D" id="1.20.1560.10">
    <property type="entry name" value="ABC transporter type 1, transmembrane domain"/>
    <property type="match status" value="2"/>
</dbReference>
<feature type="transmembrane region" description="Helical" evidence="9">
    <location>
        <begin position="212"/>
        <end position="232"/>
    </location>
</feature>
<dbReference type="PANTHER" id="PTHR24223">
    <property type="entry name" value="ATP-BINDING CASSETTE SUB-FAMILY C"/>
    <property type="match status" value="1"/>
</dbReference>
<evidence type="ECO:0000313" key="12">
    <source>
        <dbReference type="EMBL" id="CAH3036967.1"/>
    </source>
</evidence>
<dbReference type="InterPro" id="IPR017871">
    <property type="entry name" value="ABC_transporter-like_CS"/>
</dbReference>
<dbReference type="SUPFAM" id="SSF90123">
    <property type="entry name" value="ABC transporter transmembrane region"/>
    <property type="match status" value="2"/>
</dbReference>
<feature type="transmembrane region" description="Helical" evidence="9">
    <location>
        <begin position="879"/>
        <end position="900"/>
    </location>
</feature>
<dbReference type="InterPro" id="IPR003439">
    <property type="entry name" value="ABC_transporter-like_ATP-bd"/>
</dbReference>
<gene>
    <name evidence="12" type="ORF">PLOB_00035672</name>
</gene>
<dbReference type="PANTHER" id="PTHR24223:SF456">
    <property type="entry name" value="MULTIDRUG RESISTANCE-ASSOCIATED PROTEIN LETHAL(2)03659"/>
    <property type="match status" value="1"/>
</dbReference>
<dbReference type="InterPro" id="IPR003593">
    <property type="entry name" value="AAA+_ATPase"/>
</dbReference>
<feature type="transmembrane region" description="Helical" evidence="9">
    <location>
        <begin position="352"/>
        <end position="371"/>
    </location>
</feature>
<evidence type="ECO:0000259" key="11">
    <source>
        <dbReference type="PROSITE" id="PS50929"/>
    </source>
</evidence>
<feature type="transmembrane region" description="Helical" evidence="9">
    <location>
        <begin position="739"/>
        <end position="758"/>
    </location>
</feature>
<evidence type="ECO:0000256" key="8">
    <source>
        <dbReference type="ARBA" id="ARBA00023136"/>
    </source>
</evidence>
<dbReference type="Pfam" id="PF00005">
    <property type="entry name" value="ABC_tran"/>
    <property type="match status" value="2"/>
</dbReference>
<feature type="domain" description="ABC transporter" evidence="10">
    <location>
        <begin position="1056"/>
        <end position="1289"/>
    </location>
</feature>
<dbReference type="CDD" id="cd03250">
    <property type="entry name" value="ABCC_MRP_domain1"/>
    <property type="match status" value="1"/>
</dbReference>
<feature type="domain" description="ABC transmembrane type-1" evidence="11">
    <location>
        <begin position="103"/>
        <end position="359"/>
    </location>
</feature>
<dbReference type="CDD" id="cd18579">
    <property type="entry name" value="ABC_6TM_ABCC_D1"/>
    <property type="match status" value="1"/>
</dbReference>
<feature type="transmembrane region" description="Helical" evidence="9">
    <location>
        <begin position="85"/>
        <end position="104"/>
    </location>
</feature>
<feature type="transmembrane region" description="Helical" evidence="9">
    <location>
        <begin position="132"/>
        <end position="152"/>
    </location>
</feature>
<comment type="caution">
    <text evidence="12">The sequence shown here is derived from an EMBL/GenBank/DDBJ whole genome shotgun (WGS) entry which is preliminary data.</text>
</comment>
<comment type="similarity">
    <text evidence="2">Belongs to the ABC transporter superfamily. ABCC family. Conjugate transporter (TC 3.A.1.208) subfamily.</text>
</comment>
<dbReference type="SUPFAM" id="SSF52540">
    <property type="entry name" value="P-loop containing nucleoside triphosphate hydrolases"/>
    <property type="match status" value="2"/>
</dbReference>
<dbReference type="Proteomes" id="UP001159405">
    <property type="component" value="Unassembled WGS sequence"/>
</dbReference>
<dbReference type="SMART" id="SM00382">
    <property type="entry name" value="AAA"/>
    <property type="match status" value="2"/>
</dbReference>
<accession>A0ABN8N038</accession>
<evidence type="ECO:0008006" key="14">
    <source>
        <dbReference type="Google" id="ProtNLM"/>
    </source>
</evidence>
<organism evidence="12 13">
    <name type="scientific">Porites lobata</name>
    <dbReference type="NCBI Taxonomy" id="104759"/>
    <lineage>
        <taxon>Eukaryota</taxon>
        <taxon>Metazoa</taxon>
        <taxon>Cnidaria</taxon>
        <taxon>Anthozoa</taxon>
        <taxon>Hexacorallia</taxon>
        <taxon>Scleractinia</taxon>
        <taxon>Fungiina</taxon>
        <taxon>Poritidae</taxon>
        <taxon>Porites</taxon>
    </lineage>
</organism>
<dbReference type="InterPro" id="IPR027417">
    <property type="entry name" value="P-loop_NTPase"/>
</dbReference>
<dbReference type="PROSITE" id="PS50929">
    <property type="entry name" value="ABC_TM1F"/>
    <property type="match status" value="2"/>
</dbReference>
<keyword evidence="6" id="KW-0067">ATP-binding</keyword>
<evidence type="ECO:0000256" key="2">
    <source>
        <dbReference type="ARBA" id="ARBA00009726"/>
    </source>
</evidence>
<protein>
    <recommendedName>
        <fullName evidence="14">Multidrug resistance-associated protein 4</fullName>
    </recommendedName>
</protein>
<evidence type="ECO:0000256" key="7">
    <source>
        <dbReference type="ARBA" id="ARBA00022989"/>
    </source>
</evidence>
<dbReference type="InterPro" id="IPR044726">
    <property type="entry name" value="ABCC_6TM_D2"/>
</dbReference>
<evidence type="ECO:0000259" key="10">
    <source>
        <dbReference type="PROSITE" id="PS50893"/>
    </source>
</evidence>
<dbReference type="Gene3D" id="3.40.50.300">
    <property type="entry name" value="P-loop containing nucleotide triphosphate hydrolases"/>
    <property type="match status" value="2"/>
</dbReference>
<dbReference type="CDD" id="cd03244">
    <property type="entry name" value="ABCC_MRP_domain2"/>
    <property type="match status" value="1"/>
</dbReference>
<feature type="transmembrane region" description="Helical" evidence="9">
    <location>
        <begin position="316"/>
        <end position="340"/>
    </location>
</feature>
<proteinExistence type="inferred from homology"/>
<keyword evidence="5" id="KW-0547">Nucleotide-binding</keyword>
<evidence type="ECO:0000256" key="6">
    <source>
        <dbReference type="ARBA" id="ARBA00022840"/>
    </source>
</evidence>
<name>A0ABN8N038_9CNID</name>
<dbReference type="PROSITE" id="PS50893">
    <property type="entry name" value="ABC_TRANSPORTER_2"/>
    <property type="match status" value="2"/>
</dbReference>
<dbReference type="InterPro" id="IPR050173">
    <property type="entry name" value="ABC_transporter_C-like"/>
</dbReference>
<keyword evidence="13" id="KW-1185">Reference proteome</keyword>
<keyword evidence="8 9" id="KW-0472">Membrane</keyword>
<keyword evidence="4 9" id="KW-0812">Transmembrane</keyword>
<dbReference type="Pfam" id="PF00664">
    <property type="entry name" value="ABC_membrane"/>
    <property type="match status" value="2"/>
</dbReference>
<keyword evidence="3" id="KW-0813">Transport</keyword>
<feature type="transmembrane region" description="Helical" evidence="9">
    <location>
        <begin position="852"/>
        <end position="873"/>
    </location>
</feature>
<feature type="domain" description="ABC transporter" evidence="10">
    <location>
        <begin position="451"/>
        <end position="674"/>
    </location>
</feature>
<feature type="domain" description="ABC transmembrane type-1" evidence="11">
    <location>
        <begin position="747"/>
        <end position="1002"/>
    </location>
</feature>
<evidence type="ECO:0000256" key="3">
    <source>
        <dbReference type="ARBA" id="ARBA00022448"/>
    </source>
</evidence>
<feature type="transmembrane region" description="Helical" evidence="9">
    <location>
        <begin position="965"/>
        <end position="986"/>
    </location>
</feature>
<dbReference type="PROSITE" id="PS00211">
    <property type="entry name" value="ABC_TRANSPORTER_1"/>
    <property type="match status" value="2"/>
</dbReference>
<comment type="subcellular location">
    <subcellularLocation>
        <location evidence="1">Membrane</location>
        <topology evidence="1">Multi-pass membrane protein</topology>
    </subcellularLocation>
</comment>
<evidence type="ECO:0000256" key="1">
    <source>
        <dbReference type="ARBA" id="ARBA00004141"/>
    </source>
</evidence>
<dbReference type="InterPro" id="IPR011527">
    <property type="entry name" value="ABC1_TM_dom"/>
</dbReference>
<dbReference type="EMBL" id="CALNXK010000005">
    <property type="protein sequence ID" value="CAH3036967.1"/>
    <property type="molecule type" value="Genomic_DNA"/>
</dbReference>
<reference evidence="12 13" key="1">
    <citation type="submission" date="2022-05" db="EMBL/GenBank/DDBJ databases">
        <authorList>
            <consortium name="Genoscope - CEA"/>
            <person name="William W."/>
        </authorList>
    </citation>
    <scope>NUCLEOTIDE SEQUENCE [LARGE SCALE GENOMIC DNA]</scope>
</reference>
<keyword evidence="7 9" id="KW-1133">Transmembrane helix</keyword>
<evidence type="ECO:0000256" key="4">
    <source>
        <dbReference type="ARBA" id="ARBA00022692"/>
    </source>
</evidence>
<feature type="transmembrane region" description="Helical" evidence="9">
    <location>
        <begin position="238"/>
        <end position="255"/>
    </location>
</feature>
<evidence type="ECO:0000256" key="5">
    <source>
        <dbReference type="ARBA" id="ARBA00022741"/>
    </source>
</evidence>
<sequence>MTRDGYKKVPDEGHTEKVTCLSFMFFHWMNNVLKTGNERPIEQSDFLPLSEENTSSFLTEHLQKEWNKEKAKCKGKKKRPRLWKCVLKLLPLKEVLILTVNYALYSLSRLLQPLLLGFFMVSLMSPELHSVYLLYGCALGMGINALIGSLAMHHFDYRGEVWGLRFSSALKGLIYLKTLVLTKSALLKFSTGHVIDLISNDVQRLEEEAFKLLFSIVFTFFEVAVVTFWLVYFIGWQSLMGVIFLACLSPYYALLSAAGSKLRLRTAGVSDQRLSWMNQVVSGIRAIKTNAWEKEYRDSIKSTRSREISIIRKKSIILTSFAALDMASVPMAALVSVIAMVLTGKHLTPVNVFMLISFIYVSRVTCSILLASGLQDTYDAYVSLNRIEYFLLLQDPPTGTAPALQFADPIRNMEGSAAMLKSSSWQHKEEMRENEEDGIDEHKTRDTMDTLTLSRLSYEQSKRKDEFILQDIEFKAASGSLTVITGPVGSGKSTLLSAIAGEVPDKQGNVICRGALVYAPQIAWVFSGTIRENVLFGEPYNESKYKRVIEACSLREDIHQFPDCDETVVGERGELLSGGQRARVSLARAVYADVDLYLFDDPLSAVDVKVGQHIFEKCFKNLLGQKTRVIASHQEQLMEEADNIIVLYKGRVLGEGSFNELKERGILNETIDPLYTMKASSGKSDHHLDECNNEDDGAWDKPFPPQVKNEAKGLQISEEDRMIGVVSSKLYWNYFRSGLNSLAIISLFLLLLISQALLVSPDVWLSILTQKSPDDQRNKTNITIYGCLVTAAFIFAIIRAQVFHLASLRCSERLHDKMVVAVLQAPVLFFDSNPVGRIMNRFSRDIGCLDELLPKTFLLSIQYALMVSTAILVPAATNPWLLLVFVPATFLAVYITSYYLKTSRELKRLESICRSPVFSHVSETLNGLDTIRTRKRQDDFVDRFHGYQDVYSQVYIMVKASARWLGVHMDLLSAILIGTVAVAAALVSQDAAFAGLALVYVIQTSVVTQYAVRKASEVENLMTSVERVITYTKLGSEPGYKVKRRPPKNWPSEGNITFHDVSLTYYPGGPQVLKKINLTIKGGEKIGIAGRTGAGKSSFVASLMRMPEADGGITVDEVRIKDINLCETQRSISILGQSPVLFSGSLRKNLDLMEQFPDAELWCALEDVQLKDLVESLEGQLNHELLEYGGNVSVGERQLICLARLLLQQNKIIILDEPTAHVDPDTEQTIWKVVHEKLKDSTIITIAHRLNTIRDCDRILVLKDGQVKEFDGFDRLLNTKGSVLREMVEKLGV</sequence>
<evidence type="ECO:0000256" key="9">
    <source>
        <dbReference type="SAM" id="Phobius"/>
    </source>
</evidence>